<dbReference type="SMART" id="SM00563">
    <property type="entry name" value="PlsC"/>
    <property type="match status" value="1"/>
</dbReference>
<dbReference type="EC" id="2.3.1.51" evidence="5 9"/>
<evidence type="ECO:0000313" key="13">
    <source>
        <dbReference type="Proteomes" id="UP000323567"/>
    </source>
</evidence>
<keyword evidence="9" id="KW-0444">Lipid biosynthesis</keyword>
<evidence type="ECO:0000256" key="10">
    <source>
        <dbReference type="SAM" id="Phobius"/>
    </source>
</evidence>
<dbReference type="EMBL" id="VVXK01000015">
    <property type="protein sequence ID" value="KAA2368273.1"/>
    <property type="molecule type" value="Genomic_DNA"/>
</dbReference>
<comment type="pathway">
    <text evidence="3">Lipid metabolism.</text>
</comment>
<evidence type="ECO:0000313" key="12">
    <source>
        <dbReference type="EMBL" id="KAA2368273.1"/>
    </source>
</evidence>
<dbReference type="NCBIfam" id="TIGR00530">
    <property type="entry name" value="AGP_acyltrn"/>
    <property type="match status" value="1"/>
</dbReference>
<organism evidence="12 13">
    <name type="scientific">Alistipes shahii</name>
    <dbReference type="NCBI Taxonomy" id="328814"/>
    <lineage>
        <taxon>Bacteria</taxon>
        <taxon>Pseudomonadati</taxon>
        <taxon>Bacteroidota</taxon>
        <taxon>Bacteroidia</taxon>
        <taxon>Bacteroidales</taxon>
        <taxon>Rikenellaceae</taxon>
        <taxon>Alistipes</taxon>
    </lineage>
</organism>
<protein>
    <recommendedName>
        <fullName evidence="6 9">1-acyl-sn-glycerol-3-phosphate acyltransferase</fullName>
        <ecNumber evidence="5 9">2.3.1.51</ecNumber>
    </recommendedName>
</protein>
<comment type="catalytic activity">
    <reaction evidence="1 9">
        <text>a 1-acyl-sn-glycero-3-phosphate + an acyl-CoA = a 1,2-diacyl-sn-glycero-3-phosphate + CoA</text>
        <dbReference type="Rhea" id="RHEA:19709"/>
        <dbReference type="ChEBI" id="CHEBI:57287"/>
        <dbReference type="ChEBI" id="CHEBI:57970"/>
        <dbReference type="ChEBI" id="CHEBI:58342"/>
        <dbReference type="ChEBI" id="CHEBI:58608"/>
        <dbReference type="EC" id="2.3.1.51"/>
    </reaction>
</comment>
<dbReference type="GO" id="GO:0003841">
    <property type="term" value="F:1-acylglycerol-3-phosphate O-acyltransferase activity"/>
    <property type="evidence" value="ECO:0007669"/>
    <property type="project" value="UniProtKB-UniRule"/>
</dbReference>
<evidence type="ECO:0000256" key="4">
    <source>
        <dbReference type="ARBA" id="ARBA00008655"/>
    </source>
</evidence>
<dbReference type="Proteomes" id="UP000323567">
    <property type="component" value="Unassembled WGS sequence"/>
</dbReference>
<dbReference type="Pfam" id="PF01553">
    <property type="entry name" value="Acyltransferase"/>
    <property type="match status" value="1"/>
</dbReference>
<sequence length="249" mass="28683">MLSALYYLLLVLLCTLFMILSALALVVCYPFDRGRRTVHELSRILVRIFFFLPPFWRQRVIGRELIDRKKRYVIVINHNTVIDIPALYYIPLNFRWVSKREVFKTPFFGQFLLLHGDICIDRGHAAEALEQLVRDGKKWISRGASVAIFPEGTRSKDGEIHRFKAGAFTLAKEAGAEILPVVLDGTKTLIKKNLAFNWGNRITVRVLPPVPAERVAALETHELMQEVHERMCTALGEERNEKLKVKDQK</sequence>
<name>A0A5B3G3S5_9BACT</name>
<comment type="domain">
    <text evidence="9">The HXXXXD motif is essential for acyltransferase activity and may constitute the binding site for the phosphate moiety of the glycerol-3-phosphate.</text>
</comment>
<dbReference type="SUPFAM" id="SSF69593">
    <property type="entry name" value="Glycerol-3-phosphate (1)-acyltransferase"/>
    <property type="match status" value="1"/>
</dbReference>
<feature type="transmembrane region" description="Helical" evidence="10">
    <location>
        <begin position="6"/>
        <end position="29"/>
    </location>
</feature>
<evidence type="ECO:0000259" key="11">
    <source>
        <dbReference type="SMART" id="SM00563"/>
    </source>
</evidence>
<dbReference type="CDD" id="cd07989">
    <property type="entry name" value="LPLAT_AGPAT-like"/>
    <property type="match status" value="1"/>
</dbReference>
<keyword evidence="10" id="KW-1133">Transmembrane helix</keyword>
<proteinExistence type="inferred from homology"/>
<comment type="similarity">
    <text evidence="4 9">Belongs to the 1-acyl-sn-glycerol-3-phosphate acyltransferase family.</text>
</comment>
<evidence type="ECO:0000256" key="6">
    <source>
        <dbReference type="ARBA" id="ARBA00016139"/>
    </source>
</evidence>
<comment type="caution">
    <text evidence="12">The sequence shown here is derived from an EMBL/GenBank/DDBJ whole genome shotgun (WGS) entry which is preliminary data.</text>
</comment>
<dbReference type="RefSeq" id="WP_149887547.1">
    <property type="nucleotide sequence ID" value="NZ_DBFCKE010000152.1"/>
</dbReference>
<dbReference type="AlphaFoldDB" id="A0A5B3G3S5"/>
<evidence type="ECO:0000256" key="2">
    <source>
        <dbReference type="ARBA" id="ARBA00004728"/>
    </source>
</evidence>
<evidence type="ECO:0000256" key="9">
    <source>
        <dbReference type="RuleBase" id="RU361267"/>
    </source>
</evidence>
<evidence type="ECO:0000256" key="5">
    <source>
        <dbReference type="ARBA" id="ARBA00013211"/>
    </source>
</evidence>
<keyword evidence="9" id="KW-0594">Phospholipid biosynthesis</keyword>
<evidence type="ECO:0000256" key="8">
    <source>
        <dbReference type="ARBA" id="ARBA00023315"/>
    </source>
</evidence>
<evidence type="ECO:0000256" key="1">
    <source>
        <dbReference type="ARBA" id="ARBA00001141"/>
    </source>
</evidence>
<accession>A0A5B3G3S5</accession>
<dbReference type="GO" id="GO:0006654">
    <property type="term" value="P:phosphatidic acid biosynthetic process"/>
    <property type="evidence" value="ECO:0007669"/>
    <property type="project" value="TreeGrafter"/>
</dbReference>
<keyword evidence="10" id="KW-0812">Transmembrane</keyword>
<comment type="pathway">
    <text evidence="2">Phospholipid metabolism; CDP-diacylglycerol biosynthesis; CDP-diacylglycerol from sn-glycerol 3-phosphate: step 2/3.</text>
</comment>
<dbReference type="InterPro" id="IPR004552">
    <property type="entry name" value="AGP_acyltrans"/>
</dbReference>
<keyword evidence="9" id="KW-0443">Lipid metabolism</keyword>
<keyword evidence="8 9" id="KW-0012">Acyltransferase</keyword>
<dbReference type="PANTHER" id="PTHR10434:SF11">
    <property type="entry name" value="1-ACYL-SN-GLYCEROL-3-PHOSPHATE ACYLTRANSFERASE"/>
    <property type="match status" value="1"/>
</dbReference>
<reference evidence="12 13" key="1">
    <citation type="journal article" date="2019" name="Nat. Med.">
        <title>A library of human gut bacterial isolates paired with longitudinal multiomics data enables mechanistic microbiome research.</title>
        <authorList>
            <person name="Poyet M."/>
            <person name="Groussin M."/>
            <person name="Gibbons S.M."/>
            <person name="Avila-Pacheco J."/>
            <person name="Jiang X."/>
            <person name="Kearney S.M."/>
            <person name="Perrotta A.R."/>
            <person name="Berdy B."/>
            <person name="Zhao S."/>
            <person name="Lieberman T.D."/>
            <person name="Swanson P.K."/>
            <person name="Smith M."/>
            <person name="Roesemann S."/>
            <person name="Alexander J.E."/>
            <person name="Rich S.A."/>
            <person name="Livny J."/>
            <person name="Vlamakis H."/>
            <person name="Clish C."/>
            <person name="Bullock K."/>
            <person name="Deik A."/>
            <person name="Scott J."/>
            <person name="Pierce K.A."/>
            <person name="Xavier R.J."/>
            <person name="Alm E.J."/>
        </authorList>
    </citation>
    <scope>NUCLEOTIDE SEQUENCE [LARGE SCALE GENOMIC DNA]</scope>
    <source>
        <strain evidence="12 13">BIOML-A2</strain>
    </source>
</reference>
<dbReference type="PANTHER" id="PTHR10434">
    <property type="entry name" value="1-ACYL-SN-GLYCEROL-3-PHOSPHATE ACYLTRANSFERASE"/>
    <property type="match status" value="1"/>
</dbReference>
<keyword evidence="9" id="KW-1208">Phospholipid metabolism</keyword>
<feature type="domain" description="Phospholipid/glycerol acyltransferase" evidence="11">
    <location>
        <begin position="72"/>
        <end position="186"/>
    </location>
</feature>
<keyword evidence="10" id="KW-0472">Membrane</keyword>
<evidence type="ECO:0000256" key="7">
    <source>
        <dbReference type="ARBA" id="ARBA00022679"/>
    </source>
</evidence>
<dbReference type="GO" id="GO:0016020">
    <property type="term" value="C:membrane"/>
    <property type="evidence" value="ECO:0007669"/>
    <property type="project" value="InterPro"/>
</dbReference>
<evidence type="ECO:0000256" key="3">
    <source>
        <dbReference type="ARBA" id="ARBA00005189"/>
    </source>
</evidence>
<gene>
    <name evidence="12" type="ORF">F2Y13_10470</name>
</gene>
<dbReference type="InterPro" id="IPR002123">
    <property type="entry name" value="Plipid/glycerol_acylTrfase"/>
</dbReference>
<keyword evidence="7 9" id="KW-0808">Transferase</keyword>